<dbReference type="Proteomes" id="UP000789366">
    <property type="component" value="Unassembled WGS sequence"/>
</dbReference>
<reference evidence="1" key="1">
    <citation type="submission" date="2021-06" db="EMBL/GenBank/DDBJ databases">
        <authorList>
            <person name="Kallberg Y."/>
            <person name="Tangrot J."/>
            <person name="Rosling A."/>
        </authorList>
    </citation>
    <scope>NUCLEOTIDE SEQUENCE</scope>
    <source>
        <strain evidence="1">28 12/20/2015</strain>
    </source>
</reference>
<dbReference type="EMBL" id="CAJVPW010057545">
    <property type="protein sequence ID" value="CAG8776659.1"/>
    <property type="molecule type" value="Genomic_DNA"/>
</dbReference>
<sequence>MNEPSIMNPLKKQRGRPPTTVASKIRSIFSLRPIEQTYFRDFSETFIPQKNFPDIWASR</sequence>
<protein>
    <submittedName>
        <fullName evidence="1">9129_t:CDS:1</fullName>
    </submittedName>
</protein>
<proteinExistence type="predicted"/>
<organism evidence="1 2">
    <name type="scientific">Cetraspora pellucida</name>
    <dbReference type="NCBI Taxonomy" id="1433469"/>
    <lineage>
        <taxon>Eukaryota</taxon>
        <taxon>Fungi</taxon>
        <taxon>Fungi incertae sedis</taxon>
        <taxon>Mucoromycota</taxon>
        <taxon>Glomeromycotina</taxon>
        <taxon>Glomeromycetes</taxon>
        <taxon>Diversisporales</taxon>
        <taxon>Gigasporaceae</taxon>
        <taxon>Cetraspora</taxon>
    </lineage>
</organism>
<evidence type="ECO:0000313" key="2">
    <source>
        <dbReference type="Proteomes" id="UP000789366"/>
    </source>
</evidence>
<feature type="non-terminal residue" evidence="1">
    <location>
        <position position="59"/>
    </location>
</feature>
<name>A0ACA9R513_9GLOM</name>
<evidence type="ECO:0000313" key="1">
    <source>
        <dbReference type="EMBL" id="CAG8776659.1"/>
    </source>
</evidence>
<gene>
    <name evidence="1" type="ORF">SPELUC_LOCUS16109</name>
</gene>
<accession>A0ACA9R513</accession>
<keyword evidence="2" id="KW-1185">Reference proteome</keyword>
<comment type="caution">
    <text evidence="1">The sequence shown here is derived from an EMBL/GenBank/DDBJ whole genome shotgun (WGS) entry which is preliminary data.</text>
</comment>